<dbReference type="STRING" id="1547283.A9C19_15625"/>
<dbReference type="AlphaFoldDB" id="A0A1L3MUQ5"/>
<organism evidence="3 4">
    <name type="scientific">Bacillus weihaiensis</name>
    <dbReference type="NCBI Taxonomy" id="1547283"/>
    <lineage>
        <taxon>Bacteria</taxon>
        <taxon>Bacillati</taxon>
        <taxon>Bacillota</taxon>
        <taxon>Bacilli</taxon>
        <taxon>Bacillales</taxon>
        <taxon>Bacillaceae</taxon>
        <taxon>Bacillus</taxon>
    </lineage>
</organism>
<name>A0A1L3MUQ5_9BACI</name>
<evidence type="ECO:0000259" key="2">
    <source>
        <dbReference type="Pfam" id="PF01370"/>
    </source>
</evidence>
<evidence type="ECO:0000313" key="3">
    <source>
        <dbReference type="EMBL" id="APH06054.1"/>
    </source>
</evidence>
<dbReference type="Pfam" id="PF01370">
    <property type="entry name" value="Epimerase"/>
    <property type="match status" value="1"/>
</dbReference>
<dbReference type="PANTHER" id="PTHR43000">
    <property type="entry name" value="DTDP-D-GLUCOSE 4,6-DEHYDRATASE-RELATED"/>
    <property type="match status" value="1"/>
</dbReference>
<dbReference type="Proteomes" id="UP000181936">
    <property type="component" value="Chromosome"/>
</dbReference>
<gene>
    <name evidence="3" type="ORF">A9C19_15625</name>
</gene>
<dbReference type="InterPro" id="IPR001509">
    <property type="entry name" value="Epimerase_deHydtase"/>
</dbReference>
<dbReference type="KEGG" id="bwh:A9C19_15625"/>
<dbReference type="Gene3D" id="3.40.50.720">
    <property type="entry name" value="NAD(P)-binding Rossmann-like Domain"/>
    <property type="match status" value="1"/>
</dbReference>
<dbReference type="OrthoDB" id="9771073at2"/>
<feature type="domain" description="NAD-dependent epimerase/dehydratase" evidence="2">
    <location>
        <begin position="7"/>
        <end position="237"/>
    </location>
</feature>
<evidence type="ECO:0000313" key="4">
    <source>
        <dbReference type="Proteomes" id="UP000181936"/>
    </source>
</evidence>
<sequence>MNTKKRIFITGGTGFIGSHLINRVYQEYEVAVFSRNTSNPWRIKEALPHIQLFRGDLSVFNDIKHAIETFQPHIIFHFAAYGVNSKGNDYLEAIQTNIQGTAHLIYAAQYSDNLEKVINLGSSSEYGEKAEVITEEMLLKPVDIYGSTKASATLIAHQLAAQLGINCITFRPFNLFGEAEESHKLFSYVIQQLLHDKEVLLTPCEQVRDYCYIQNIIDAFLLAIHHTEISDEIFNIGSGEVYPLRFFVDSIFSHMDTDLKPQYGALKYRENERMTPQVDISKVKRLLQWKPAISFEEGMLRTINWYKQHKDDKQGVLSNDN</sequence>
<protein>
    <submittedName>
        <fullName evidence="3">CDP-abequose synthase</fullName>
    </submittedName>
</protein>
<dbReference type="EMBL" id="CP016020">
    <property type="protein sequence ID" value="APH06054.1"/>
    <property type="molecule type" value="Genomic_DNA"/>
</dbReference>
<dbReference type="InterPro" id="IPR036291">
    <property type="entry name" value="NAD(P)-bd_dom_sf"/>
</dbReference>
<evidence type="ECO:0000256" key="1">
    <source>
        <dbReference type="ARBA" id="ARBA00007637"/>
    </source>
</evidence>
<accession>A0A1L3MUQ5</accession>
<dbReference type="RefSeq" id="WP_072580857.1">
    <property type="nucleotide sequence ID" value="NZ_CP016020.1"/>
</dbReference>
<keyword evidence="4" id="KW-1185">Reference proteome</keyword>
<proteinExistence type="inferred from homology"/>
<reference evidence="3 4" key="1">
    <citation type="journal article" date="2016" name="Sci. Rep.">
        <title>Complete genome sequence and transcriptomic analysis of a novel marine strain Bacillus weihaiensis reveals the mechanism of brown algae degradation.</title>
        <authorList>
            <person name="Zhu Y."/>
            <person name="Chen P."/>
            <person name="Bao Y."/>
            <person name="Men Y."/>
            <person name="Zeng Y."/>
            <person name="Yang J."/>
            <person name="Sun J."/>
            <person name="Sun Y."/>
        </authorList>
    </citation>
    <scope>NUCLEOTIDE SEQUENCE [LARGE SCALE GENOMIC DNA]</scope>
    <source>
        <strain evidence="3 4">Alg07</strain>
    </source>
</reference>
<comment type="similarity">
    <text evidence="1">Belongs to the NAD(P)-dependent epimerase/dehydratase family.</text>
</comment>
<dbReference type="SUPFAM" id="SSF51735">
    <property type="entry name" value="NAD(P)-binding Rossmann-fold domains"/>
    <property type="match status" value="1"/>
</dbReference>